<feature type="compositionally biased region" description="Polar residues" evidence="1">
    <location>
        <begin position="260"/>
        <end position="274"/>
    </location>
</feature>
<organism evidence="2 3">
    <name type="scientific">Phyllosticta citriasiana</name>
    <dbReference type="NCBI Taxonomy" id="595635"/>
    <lineage>
        <taxon>Eukaryota</taxon>
        <taxon>Fungi</taxon>
        <taxon>Dikarya</taxon>
        <taxon>Ascomycota</taxon>
        <taxon>Pezizomycotina</taxon>
        <taxon>Dothideomycetes</taxon>
        <taxon>Dothideomycetes incertae sedis</taxon>
        <taxon>Botryosphaeriales</taxon>
        <taxon>Phyllostictaceae</taxon>
        <taxon>Phyllosticta</taxon>
    </lineage>
</organism>
<evidence type="ECO:0000313" key="3">
    <source>
        <dbReference type="Proteomes" id="UP001363622"/>
    </source>
</evidence>
<feature type="region of interest" description="Disordered" evidence="1">
    <location>
        <begin position="236"/>
        <end position="303"/>
    </location>
</feature>
<feature type="compositionally biased region" description="Low complexity" evidence="1">
    <location>
        <begin position="241"/>
        <end position="252"/>
    </location>
</feature>
<feature type="region of interest" description="Disordered" evidence="1">
    <location>
        <begin position="341"/>
        <end position="362"/>
    </location>
</feature>
<proteinExistence type="predicted"/>
<keyword evidence="3" id="KW-1185">Reference proteome</keyword>
<accession>A0ABR1K7H5</accession>
<dbReference type="EMBL" id="JBBPHU010000021">
    <property type="protein sequence ID" value="KAK7509072.1"/>
    <property type="molecule type" value="Genomic_DNA"/>
</dbReference>
<evidence type="ECO:0008006" key="4">
    <source>
        <dbReference type="Google" id="ProtNLM"/>
    </source>
</evidence>
<protein>
    <recommendedName>
        <fullName evidence="4">Chromo domain-containing protein</fullName>
    </recommendedName>
</protein>
<name>A0ABR1K7H5_9PEZI</name>
<feature type="compositionally biased region" description="Basic and acidic residues" evidence="1">
    <location>
        <begin position="275"/>
        <end position="303"/>
    </location>
</feature>
<evidence type="ECO:0000313" key="2">
    <source>
        <dbReference type="EMBL" id="KAK7509072.1"/>
    </source>
</evidence>
<gene>
    <name evidence="2" type="ORF">IWZ03DRAFT_121694</name>
</gene>
<dbReference type="Proteomes" id="UP001363622">
    <property type="component" value="Unassembled WGS sequence"/>
</dbReference>
<sequence>MAKVYCKVPSLWWPARRVASRRVPRVASSTFPCPAPHIRSINNLIFILIQMLPTVAPLVRSSTSPLFRSSARPPVHPSTTPTAAMARKRKRANSSSEQEWPAVCILDETDDKYQLQWEGDWLPTWEPKGYAPKALVKEWNARDRRAGTKARGGYFTANRIIKERALHYLVDWCPDEHTGQVYTPSWVKKDDATGKLVADWKQTLAQLNNSTVENSADLSSSAGSHEAGALEKLRRLRQRRASSQSKESASESVDGMGQENPGTPNNDTQTANTTKSKEAGGRTDGLIDRVRDSRLDENNNDLGKWHKDDEGPVVVNARLNCRLQPLAYADRPTDLDAAHESMPSMSHRHHNIKEGGEGEGCR</sequence>
<reference evidence="2 3" key="1">
    <citation type="submission" date="2024-04" db="EMBL/GenBank/DDBJ databases">
        <title>Phyllosticta paracitricarpa is synonymous to the EU quarantine fungus P. citricarpa based on phylogenomic analyses.</title>
        <authorList>
            <consortium name="Lawrence Berkeley National Laboratory"/>
            <person name="Van Ingen-Buijs V.A."/>
            <person name="Van Westerhoven A.C."/>
            <person name="Haridas S."/>
            <person name="Skiadas P."/>
            <person name="Martin F."/>
            <person name="Groenewald J.Z."/>
            <person name="Crous P.W."/>
            <person name="Seidl M.F."/>
        </authorList>
    </citation>
    <scope>NUCLEOTIDE SEQUENCE [LARGE SCALE GENOMIC DNA]</scope>
    <source>
        <strain evidence="2 3">CBS 123371</strain>
    </source>
</reference>
<evidence type="ECO:0000256" key="1">
    <source>
        <dbReference type="SAM" id="MobiDB-lite"/>
    </source>
</evidence>
<feature type="compositionally biased region" description="Basic and acidic residues" evidence="1">
    <location>
        <begin position="352"/>
        <end position="362"/>
    </location>
</feature>
<feature type="region of interest" description="Disordered" evidence="1">
    <location>
        <begin position="66"/>
        <end position="96"/>
    </location>
</feature>
<comment type="caution">
    <text evidence="2">The sequence shown here is derived from an EMBL/GenBank/DDBJ whole genome shotgun (WGS) entry which is preliminary data.</text>
</comment>